<dbReference type="AlphaFoldDB" id="A0AAX6EL44"/>
<name>A0AAX6EL44_IRIPA</name>
<reference evidence="2" key="2">
    <citation type="submission" date="2023-04" db="EMBL/GenBank/DDBJ databases">
        <authorList>
            <person name="Bruccoleri R.E."/>
            <person name="Oakeley E.J."/>
            <person name="Faust A.-M."/>
            <person name="Dessus-Babus S."/>
            <person name="Altorfer M."/>
            <person name="Burckhardt D."/>
            <person name="Oertli M."/>
            <person name="Naumann U."/>
            <person name="Petersen F."/>
            <person name="Wong J."/>
        </authorList>
    </citation>
    <scope>NUCLEOTIDE SEQUENCE</scope>
    <source>
        <strain evidence="2">GSM-AAB239-AS_SAM_17_03QT</strain>
        <tissue evidence="2">Leaf</tissue>
    </source>
</reference>
<reference evidence="2" key="1">
    <citation type="journal article" date="2023" name="GigaByte">
        <title>Genome assembly of the bearded iris, Iris pallida Lam.</title>
        <authorList>
            <person name="Bruccoleri R.E."/>
            <person name="Oakeley E.J."/>
            <person name="Faust A.M.E."/>
            <person name="Altorfer M."/>
            <person name="Dessus-Babus S."/>
            <person name="Burckhardt D."/>
            <person name="Oertli M."/>
            <person name="Naumann U."/>
            <person name="Petersen F."/>
            <person name="Wong J."/>
        </authorList>
    </citation>
    <scope>NUCLEOTIDE SEQUENCE</scope>
    <source>
        <strain evidence="2">GSM-AAB239-AS_SAM_17_03QT</strain>
    </source>
</reference>
<feature type="region of interest" description="Disordered" evidence="1">
    <location>
        <begin position="57"/>
        <end position="82"/>
    </location>
</feature>
<accession>A0AAX6EL44</accession>
<organism evidence="2 3">
    <name type="scientific">Iris pallida</name>
    <name type="common">Sweet iris</name>
    <dbReference type="NCBI Taxonomy" id="29817"/>
    <lineage>
        <taxon>Eukaryota</taxon>
        <taxon>Viridiplantae</taxon>
        <taxon>Streptophyta</taxon>
        <taxon>Embryophyta</taxon>
        <taxon>Tracheophyta</taxon>
        <taxon>Spermatophyta</taxon>
        <taxon>Magnoliopsida</taxon>
        <taxon>Liliopsida</taxon>
        <taxon>Asparagales</taxon>
        <taxon>Iridaceae</taxon>
        <taxon>Iridoideae</taxon>
        <taxon>Irideae</taxon>
        <taxon>Iris</taxon>
    </lineage>
</organism>
<evidence type="ECO:0000313" key="2">
    <source>
        <dbReference type="EMBL" id="KAJ6804857.1"/>
    </source>
</evidence>
<evidence type="ECO:0000313" key="3">
    <source>
        <dbReference type="Proteomes" id="UP001140949"/>
    </source>
</evidence>
<dbReference type="EMBL" id="JANAVB010035817">
    <property type="protein sequence ID" value="KAJ6804857.1"/>
    <property type="molecule type" value="Genomic_DNA"/>
</dbReference>
<protein>
    <submittedName>
        <fullName evidence="2">Proline-rich receptor-like protein kinase PERK12</fullName>
    </submittedName>
</protein>
<evidence type="ECO:0000256" key="1">
    <source>
        <dbReference type="SAM" id="MobiDB-lite"/>
    </source>
</evidence>
<dbReference type="Proteomes" id="UP001140949">
    <property type="component" value="Unassembled WGS sequence"/>
</dbReference>
<comment type="caution">
    <text evidence="2">The sequence shown here is derived from an EMBL/GenBank/DDBJ whole genome shotgun (WGS) entry which is preliminary data.</text>
</comment>
<keyword evidence="2" id="KW-0808">Transferase</keyword>
<keyword evidence="2" id="KW-0418">Kinase</keyword>
<feature type="region of interest" description="Disordered" evidence="1">
    <location>
        <begin position="1"/>
        <end position="33"/>
    </location>
</feature>
<sequence>MRLIPYPAPAGTASSSSVRSPPSSPRRPRLPRPLPLPLLLPLLFLCASRWRCGVQPELGSVDRRRGAPRPSSPSREIRLDDR</sequence>
<keyword evidence="3" id="KW-1185">Reference proteome</keyword>
<keyword evidence="2" id="KW-0675">Receptor</keyword>
<dbReference type="GO" id="GO:0016301">
    <property type="term" value="F:kinase activity"/>
    <property type="evidence" value="ECO:0007669"/>
    <property type="project" value="UniProtKB-KW"/>
</dbReference>
<gene>
    <name evidence="2" type="ORF">M6B38_185110</name>
</gene>
<proteinExistence type="predicted"/>